<comment type="caution">
    <text evidence="1">The sequence shown here is derived from an EMBL/GenBank/DDBJ whole genome shotgun (WGS) entry which is preliminary data.</text>
</comment>
<reference evidence="1" key="1">
    <citation type="submission" date="2013-07" db="EMBL/GenBank/DDBJ databases">
        <title>Sub-species coevolution in mutualistic symbiosis.</title>
        <authorList>
            <person name="Murfin K."/>
            <person name="Klassen J."/>
            <person name="Lee M."/>
            <person name="Forst S."/>
            <person name="Stock P."/>
            <person name="Goodrich-Blair H."/>
        </authorList>
    </citation>
    <scope>NUCLEOTIDE SEQUENCE [LARGE SCALE GENOMIC DNA]</scope>
    <source>
        <strain evidence="1">Puntauvense</strain>
    </source>
</reference>
<dbReference type="Proteomes" id="UP000028511">
    <property type="component" value="Unassembled WGS sequence"/>
</dbReference>
<gene>
    <name evidence="1" type="ORF">XBP1_270032</name>
</gene>
<proteinExistence type="predicted"/>
<accession>A0A077NG94</accession>
<sequence>MYYKVFFGIVKKFIVGRIYFYGIRDDAGEWQADLITIIVL</sequence>
<evidence type="ECO:0000313" key="1">
    <source>
        <dbReference type="EMBL" id="CDG97492.1"/>
    </source>
</evidence>
<name>A0A077NG94_XENBV</name>
<protein>
    <submittedName>
        <fullName evidence="1">Uncharacterized protein</fullName>
    </submittedName>
</protein>
<evidence type="ECO:0000313" key="2">
    <source>
        <dbReference type="Proteomes" id="UP000028511"/>
    </source>
</evidence>
<organism evidence="1 2">
    <name type="scientific">Xenorhabdus bovienii str. puntauvense</name>
    <dbReference type="NCBI Taxonomy" id="1398201"/>
    <lineage>
        <taxon>Bacteria</taxon>
        <taxon>Pseudomonadati</taxon>
        <taxon>Pseudomonadota</taxon>
        <taxon>Gammaproteobacteria</taxon>
        <taxon>Enterobacterales</taxon>
        <taxon>Morganellaceae</taxon>
        <taxon>Xenorhabdus</taxon>
    </lineage>
</organism>
<dbReference type="AlphaFoldDB" id="A0A077NG94"/>
<dbReference type="EMBL" id="CBSW010000190">
    <property type="protein sequence ID" value="CDG97492.1"/>
    <property type="molecule type" value="Genomic_DNA"/>
</dbReference>
<dbReference type="HOGENOM" id="CLU_3298740_0_0_6"/>